<dbReference type="SMART" id="SM00822">
    <property type="entry name" value="PKS_KR"/>
    <property type="match status" value="1"/>
</dbReference>
<dbReference type="SUPFAM" id="SSF51735">
    <property type="entry name" value="NAD(P)-binding Rossmann-fold domains"/>
    <property type="match status" value="1"/>
</dbReference>
<comment type="similarity">
    <text evidence="1">Belongs to the short-chain dehydrogenases/reductases (SDR) family.</text>
</comment>
<evidence type="ECO:0000313" key="5">
    <source>
        <dbReference type="Proteomes" id="UP000198953"/>
    </source>
</evidence>
<reference evidence="4 5" key="1">
    <citation type="submission" date="2016-10" db="EMBL/GenBank/DDBJ databases">
        <authorList>
            <person name="de Groot N.N."/>
        </authorList>
    </citation>
    <scope>NUCLEOTIDE SEQUENCE [LARGE SCALE GENOMIC DNA]</scope>
    <source>
        <strain evidence="4 5">DSM 43357</strain>
    </source>
</reference>
<dbReference type="InterPro" id="IPR057326">
    <property type="entry name" value="KR_dom"/>
</dbReference>
<dbReference type="PROSITE" id="PS00061">
    <property type="entry name" value="ADH_SHORT"/>
    <property type="match status" value="1"/>
</dbReference>
<protein>
    <submittedName>
        <fullName evidence="4">3-oxoacyl-[acyl-carrier protein] reductase</fullName>
    </submittedName>
</protein>
<evidence type="ECO:0000313" key="4">
    <source>
        <dbReference type="EMBL" id="SEK74942.1"/>
    </source>
</evidence>
<dbReference type="InterPro" id="IPR020904">
    <property type="entry name" value="Sc_DH/Rdtase_CS"/>
</dbReference>
<dbReference type="PANTHER" id="PTHR43639:SF1">
    <property type="entry name" value="SHORT-CHAIN DEHYDROGENASE_REDUCTASE FAMILY PROTEIN"/>
    <property type="match status" value="1"/>
</dbReference>
<dbReference type="InterPro" id="IPR036291">
    <property type="entry name" value="NAD(P)-bd_dom_sf"/>
</dbReference>
<evidence type="ECO:0000256" key="2">
    <source>
        <dbReference type="ARBA" id="ARBA00023002"/>
    </source>
</evidence>
<dbReference type="Proteomes" id="UP000198953">
    <property type="component" value="Unassembled WGS sequence"/>
</dbReference>
<dbReference type="PANTHER" id="PTHR43639">
    <property type="entry name" value="OXIDOREDUCTASE, SHORT-CHAIN DEHYDROGENASE/REDUCTASE FAMILY (AFU_ORTHOLOGUE AFUA_5G02870)"/>
    <property type="match status" value="1"/>
</dbReference>
<dbReference type="STRING" id="46177.SAMN05660976_01150"/>
<evidence type="ECO:0000259" key="3">
    <source>
        <dbReference type="SMART" id="SM00822"/>
    </source>
</evidence>
<dbReference type="Pfam" id="PF13561">
    <property type="entry name" value="adh_short_C2"/>
    <property type="match status" value="1"/>
</dbReference>
<feature type="domain" description="Ketoreductase" evidence="3">
    <location>
        <begin position="8"/>
        <end position="192"/>
    </location>
</feature>
<sequence>MDLGLSGKRALVTGGTRGVGRGIVLALARAGVDVITCYRQEGENAVSLEHELKRIGGRHGVLRADLTDPTQIAGLLEQCGERFDGRLDLVVNNAAAITHVPYAKLDLAEWQRIVDTNLTAVHLTIQHALPMLAEGSSVIGISSKSIEVGIPLRAHYTATKAALHGLFRTLARELGPQGIRFNVLALGMIRTEAFDTMPEEQRTQMIERYSGKTCLGRLGTPEEVAGAVLWLAGDLSRYVTGSVVAVDGGIS</sequence>
<name>A0A1H7JK68_9ACTN</name>
<keyword evidence="5" id="KW-1185">Reference proteome</keyword>
<dbReference type="FunFam" id="3.40.50.720:FF:000084">
    <property type="entry name" value="Short-chain dehydrogenase reductase"/>
    <property type="match status" value="1"/>
</dbReference>
<organism evidence="4 5">
    <name type="scientific">Nonomuraea pusilla</name>
    <dbReference type="NCBI Taxonomy" id="46177"/>
    <lineage>
        <taxon>Bacteria</taxon>
        <taxon>Bacillati</taxon>
        <taxon>Actinomycetota</taxon>
        <taxon>Actinomycetes</taxon>
        <taxon>Streptosporangiales</taxon>
        <taxon>Streptosporangiaceae</taxon>
        <taxon>Nonomuraea</taxon>
    </lineage>
</organism>
<dbReference type="RefSeq" id="WP_055501943.1">
    <property type="nucleotide sequence ID" value="NZ_BBZG01000001.1"/>
</dbReference>
<dbReference type="AlphaFoldDB" id="A0A1H7JK68"/>
<dbReference type="PRINTS" id="PR00081">
    <property type="entry name" value="GDHRDH"/>
</dbReference>
<dbReference type="PRINTS" id="PR00080">
    <property type="entry name" value="SDRFAMILY"/>
</dbReference>
<dbReference type="CDD" id="cd05233">
    <property type="entry name" value="SDR_c"/>
    <property type="match status" value="1"/>
</dbReference>
<dbReference type="Gene3D" id="3.40.50.720">
    <property type="entry name" value="NAD(P)-binding Rossmann-like Domain"/>
    <property type="match status" value="1"/>
</dbReference>
<dbReference type="GO" id="GO:0016491">
    <property type="term" value="F:oxidoreductase activity"/>
    <property type="evidence" value="ECO:0007669"/>
    <property type="project" value="UniProtKB-KW"/>
</dbReference>
<keyword evidence="2" id="KW-0560">Oxidoreductase</keyword>
<gene>
    <name evidence="4" type="ORF">SAMN05660976_01150</name>
</gene>
<dbReference type="OrthoDB" id="286404at2"/>
<dbReference type="EMBL" id="FOBF01000002">
    <property type="protein sequence ID" value="SEK74942.1"/>
    <property type="molecule type" value="Genomic_DNA"/>
</dbReference>
<evidence type="ECO:0000256" key="1">
    <source>
        <dbReference type="ARBA" id="ARBA00006484"/>
    </source>
</evidence>
<accession>A0A1H7JK68</accession>
<proteinExistence type="inferred from homology"/>
<dbReference type="InterPro" id="IPR002347">
    <property type="entry name" value="SDR_fam"/>
</dbReference>